<proteinExistence type="predicted"/>
<sequence length="171" mass="18165">MEKASALAKFLKYLVFPGNLLRSPDPFAADHLSIFNGSLTLASERTESYDSLKQAEVLLAACWCILFGVIASVVLRRVHILALFGYSLFGGFLFSNQLMPTTQFGLMVACALHEKHEAANLRREEAALAAQADISVPPAAGKSSKGAHEGSTPHTGGSSKKGSAKKAAKSD</sequence>
<gene>
    <name evidence="3" type="ORF">CPEL01642_LOCUS6314</name>
</gene>
<dbReference type="AlphaFoldDB" id="A0A7S0L5L5"/>
<dbReference type="EMBL" id="HBEY01013113">
    <property type="protein sequence ID" value="CAD8602981.1"/>
    <property type="molecule type" value="Transcribed_RNA"/>
</dbReference>
<reference evidence="3" key="1">
    <citation type="submission" date="2021-01" db="EMBL/GenBank/DDBJ databases">
        <authorList>
            <person name="Corre E."/>
            <person name="Pelletier E."/>
            <person name="Niang G."/>
            <person name="Scheremetjew M."/>
            <person name="Finn R."/>
            <person name="Kale V."/>
            <person name="Holt S."/>
            <person name="Cochrane G."/>
            <person name="Meng A."/>
            <person name="Brown T."/>
            <person name="Cohen L."/>
        </authorList>
    </citation>
    <scope>NUCLEOTIDE SEQUENCE</scope>
    <source>
        <strain evidence="3">PLY182g</strain>
    </source>
</reference>
<protein>
    <submittedName>
        <fullName evidence="3">Uncharacterized protein</fullName>
    </submittedName>
</protein>
<feature type="compositionally biased region" description="Basic residues" evidence="1">
    <location>
        <begin position="162"/>
        <end position="171"/>
    </location>
</feature>
<keyword evidence="2" id="KW-1133">Transmembrane helix</keyword>
<accession>A0A7S0L5L5</accession>
<keyword evidence="2" id="KW-0812">Transmembrane</keyword>
<evidence type="ECO:0000313" key="3">
    <source>
        <dbReference type="EMBL" id="CAD8602981.1"/>
    </source>
</evidence>
<feature type="transmembrane region" description="Helical" evidence="2">
    <location>
        <begin position="55"/>
        <end position="74"/>
    </location>
</feature>
<organism evidence="3">
    <name type="scientific">Coccolithus braarudii</name>
    <dbReference type="NCBI Taxonomy" id="221442"/>
    <lineage>
        <taxon>Eukaryota</taxon>
        <taxon>Haptista</taxon>
        <taxon>Haptophyta</taxon>
        <taxon>Prymnesiophyceae</taxon>
        <taxon>Coccolithales</taxon>
        <taxon>Coccolithaceae</taxon>
        <taxon>Coccolithus</taxon>
    </lineage>
</organism>
<keyword evidence="2" id="KW-0472">Membrane</keyword>
<evidence type="ECO:0000256" key="1">
    <source>
        <dbReference type="SAM" id="MobiDB-lite"/>
    </source>
</evidence>
<feature type="region of interest" description="Disordered" evidence="1">
    <location>
        <begin position="136"/>
        <end position="171"/>
    </location>
</feature>
<name>A0A7S0L5L5_9EUKA</name>
<evidence type="ECO:0000256" key="2">
    <source>
        <dbReference type="SAM" id="Phobius"/>
    </source>
</evidence>
<feature type="transmembrane region" description="Helical" evidence="2">
    <location>
        <begin position="80"/>
        <end position="99"/>
    </location>
</feature>